<evidence type="ECO:0000313" key="1">
    <source>
        <dbReference type="EMBL" id="CAK9258929.1"/>
    </source>
</evidence>
<evidence type="ECO:0008006" key="3">
    <source>
        <dbReference type="Google" id="ProtNLM"/>
    </source>
</evidence>
<gene>
    <name evidence="1" type="ORF">CSSPJE1EN1_LOCUS4407</name>
</gene>
<keyword evidence="2" id="KW-1185">Reference proteome</keyword>
<dbReference type="EMBL" id="OZ020107">
    <property type="protein sequence ID" value="CAK9258929.1"/>
    <property type="molecule type" value="Genomic_DNA"/>
</dbReference>
<name>A0ABP0VX93_9BRYO</name>
<reference evidence="1" key="1">
    <citation type="submission" date="2024-02" db="EMBL/GenBank/DDBJ databases">
        <authorList>
            <consortium name="ELIXIR-Norway"/>
            <consortium name="Elixir Norway"/>
        </authorList>
    </citation>
    <scope>NUCLEOTIDE SEQUENCE</scope>
</reference>
<evidence type="ECO:0000313" key="2">
    <source>
        <dbReference type="Proteomes" id="UP001497444"/>
    </source>
</evidence>
<organism evidence="1 2">
    <name type="scientific">Sphagnum jensenii</name>
    <dbReference type="NCBI Taxonomy" id="128206"/>
    <lineage>
        <taxon>Eukaryota</taxon>
        <taxon>Viridiplantae</taxon>
        <taxon>Streptophyta</taxon>
        <taxon>Embryophyta</taxon>
        <taxon>Bryophyta</taxon>
        <taxon>Sphagnophytina</taxon>
        <taxon>Sphagnopsida</taxon>
        <taxon>Sphagnales</taxon>
        <taxon>Sphagnaceae</taxon>
        <taxon>Sphagnum</taxon>
    </lineage>
</organism>
<sequence length="108" mass="11821">MACDENESMDVDVDRNGMNVDENEMDVHNVVQVEGRRRRLATVVGNGRWWVTRTTVGNGVWWVTRTIAGNGGWWVTHTTAVGVVGGGCLPRSHSCRNPTGFLLGLLGV</sequence>
<proteinExistence type="predicted"/>
<dbReference type="Proteomes" id="UP001497444">
    <property type="component" value="Chromosome 12"/>
</dbReference>
<protein>
    <recommendedName>
        <fullName evidence="3">Transmembrane protein</fullName>
    </recommendedName>
</protein>
<accession>A0ABP0VX93</accession>